<gene>
    <name evidence="1" type="ORF">J2Y69_002474</name>
</gene>
<keyword evidence="2" id="KW-1185">Reference proteome</keyword>
<dbReference type="Gene3D" id="1.10.260.40">
    <property type="entry name" value="lambda repressor-like DNA-binding domains"/>
    <property type="match status" value="1"/>
</dbReference>
<dbReference type="Proteomes" id="UP001259347">
    <property type="component" value="Unassembled WGS sequence"/>
</dbReference>
<proteinExistence type="predicted"/>
<comment type="caution">
    <text evidence="1">The sequence shown here is derived from an EMBL/GenBank/DDBJ whole genome shotgun (WGS) entry which is preliminary data.</text>
</comment>
<dbReference type="EMBL" id="JAVDUM010000010">
    <property type="protein sequence ID" value="MDR6867866.1"/>
    <property type="molecule type" value="Genomic_DNA"/>
</dbReference>
<accession>A0ABU1SE24</accession>
<name>A0ABU1SE24_9MICO</name>
<evidence type="ECO:0000313" key="2">
    <source>
        <dbReference type="Proteomes" id="UP001259347"/>
    </source>
</evidence>
<evidence type="ECO:0000313" key="1">
    <source>
        <dbReference type="EMBL" id="MDR6867866.1"/>
    </source>
</evidence>
<protein>
    <submittedName>
        <fullName evidence="1">Transcriptional regulator with XRE-family HTH domain</fullName>
    </submittedName>
</protein>
<dbReference type="InterPro" id="IPR010982">
    <property type="entry name" value="Lambda_DNA-bd_dom_sf"/>
</dbReference>
<organism evidence="1 2">
    <name type="scientific">Microbacterium resistens</name>
    <dbReference type="NCBI Taxonomy" id="156977"/>
    <lineage>
        <taxon>Bacteria</taxon>
        <taxon>Bacillati</taxon>
        <taxon>Actinomycetota</taxon>
        <taxon>Actinomycetes</taxon>
        <taxon>Micrococcales</taxon>
        <taxon>Microbacteriaceae</taxon>
        <taxon>Microbacterium</taxon>
    </lineage>
</organism>
<reference evidence="1 2" key="1">
    <citation type="submission" date="2023-07" db="EMBL/GenBank/DDBJ databases">
        <title>Sorghum-associated microbial communities from plants grown in Nebraska, USA.</title>
        <authorList>
            <person name="Schachtman D."/>
        </authorList>
    </citation>
    <scope>NUCLEOTIDE SEQUENCE [LARGE SCALE GENOMIC DNA]</scope>
    <source>
        <strain evidence="1 2">2980</strain>
    </source>
</reference>
<sequence>MPTTTEALHSWLRATCGGDSYREIARRAGLSDSIISRQIRDLGSLSFEVVVAIAREYGAPVLPALVANGLVTATEATLPSIEATLRGATEQQLVLEIARRLDIPGAHDLFDRPMSEAVEEATVTHLDSRRNVRALDDDEREVAFESEIDHSADTDDLYDE</sequence>
<dbReference type="RefSeq" id="WP_310021114.1">
    <property type="nucleotide sequence ID" value="NZ_JAVDUM010000010.1"/>
</dbReference>